<dbReference type="CDD" id="cd04301">
    <property type="entry name" value="NAT_SF"/>
    <property type="match status" value="1"/>
</dbReference>
<accession>A0ABW3S148</accession>
<keyword evidence="1 4" id="KW-0808">Transferase</keyword>
<evidence type="ECO:0000313" key="4">
    <source>
        <dbReference type="EMBL" id="MFD1178202.1"/>
    </source>
</evidence>
<dbReference type="SUPFAM" id="SSF55729">
    <property type="entry name" value="Acyl-CoA N-acyltransferases (Nat)"/>
    <property type="match status" value="1"/>
</dbReference>
<evidence type="ECO:0000313" key="5">
    <source>
        <dbReference type="Proteomes" id="UP001597262"/>
    </source>
</evidence>
<dbReference type="InterPro" id="IPR050832">
    <property type="entry name" value="Bact_Acetyltransf"/>
</dbReference>
<dbReference type="RefSeq" id="WP_379320643.1">
    <property type="nucleotide sequence ID" value="NZ_JBHTLM010000014.1"/>
</dbReference>
<keyword evidence="2 4" id="KW-0012">Acyltransferase</keyword>
<name>A0ABW3S148_9BACL</name>
<dbReference type="PANTHER" id="PTHR43877">
    <property type="entry name" value="AMINOALKYLPHOSPHONATE N-ACETYLTRANSFERASE-RELATED-RELATED"/>
    <property type="match status" value="1"/>
</dbReference>
<evidence type="ECO:0000256" key="2">
    <source>
        <dbReference type="ARBA" id="ARBA00023315"/>
    </source>
</evidence>
<keyword evidence="5" id="KW-1185">Reference proteome</keyword>
<organism evidence="4 5">
    <name type="scientific">Paenibacillus puldeungensis</name>
    <dbReference type="NCBI Taxonomy" id="696536"/>
    <lineage>
        <taxon>Bacteria</taxon>
        <taxon>Bacillati</taxon>
        <taxon>Bacillota</taxon>
        <taxon>Bacilli</taxon>
        <taxon>Bacillales</taxon>
        <taxon>Paenibacillaceae</taxon>
        <taxon>Paenibacillus</taxon>
    </lineage>
</organism>
<dbReference type="PANTHER" id="PTHR43877:SF2">
    <property type="entry name" value="AMINOALKYLPHOSPHONATE N-ACETYLTRANSFERASE-RELATED"/>
    <property type="match status" value="1"/>
</dbReference>
<reference evidence="5" key="1">
    <citation type="journal article" date="2019" name="Int. J. Syst. Evol. Microbiol.">
        <title>The Global Catalogue of Microorganisms (GCM) 10K type strain sequencing project: providing services to taxonomists for standard genome sequencing and annotation.</title>
        <authorList>
            <consortium name="The Broad Institute Genomics Platform"/>
            <consortium name="The Broad Institute Genome Sequencing Center for Infectious Disease"/>
            <person name="Wu L."/>
            <person name="Ma J."/>
        </authorList>
    </citation>
    <scope>NUCLEOTIDE SEQUENCE [LARGE SCALE GENOMIC DNA]</scope>
    <source>
        <strain evidence="5">CCUG 59189</strain>
    </source>
</reference>
<evidence type="ECO:0000256" key="1">
    <source>
        <dbReference type="ARBA" id="ARBA00022679"/>
    </source>
</evidence>
<dbReference type="EMBL" id="JBHTLM010000014">
    <property type="protein sequence ID" value="MFD1178202.1"/>
    <property type="molecule type" value="Genomic_DNA"/>
</dbReference>
<dbReference type="Pfam" id="PF00583">
    <property type="entry name" value="Acetyltransf_1"/>
    <property type="match status" value="1"/>
</dbReference>
<dbReference type="Gene3D" id="3.40.630.30">
    <property type="match status" value="1"/>
</dbReference>
<evidence type="ECO:0000259" key="3">
    <source>
        <dbReference type="PROSITE" id="PS51186"/>
    </source>
</evidence>
<dbReference type="GO" id="GO:0016746">
    <property type="term" value="F:acyltransferase activity"/>
    <property type="evidence" value="ECO:0007669"/>
    <property type="project" value="UniProtKB-KW"/>
</dbReference>
<sequence>MKIIKAEVQHITAIAPLFDQYRVFYGQPSDLSGAKAFIRDRVQMKESTIFIAYDDEQPVGFMQLYPLFTSIGMQRKYVLNDLFVIPSFRTQGVGKALMQQAIQFAKEERANQISLQTSIENHPAKALYERMGMQMDLEFDNYILRLV</sequence>
<feature type="domain" description="N-acetyltransferase" evidence="3">
    <location>
        <begin position="1"/>
        <end position="147"/>
    </location>
</feature>
<proteinExistence type="predicted"/>
<dbReference type="EC" id="2.3.-.-" evidence="4"/>
<comment type="caution">
    <text evidence="4">The sequence shown here is derived from an EMBL/GenBank/DDBJ whole genome shotgun (WGS) entry which is preliminary data.</text>
</comment>
<dbReference type="Proteomes" id="UP001597262">
    <property type="component" value="Unassembled WGS sequence"/>
</dbReference>
<dbReference type="PROSITE" id="PS51186">
    <property type="entry name" value="GNAT"/>
    <property type="match status" value="1"/>
</dbReference>
<gene>
    <name evidence="4" type="ORF">ACFQ3W_18075</name>
</gene>
<dbReference type="InterPro" id="IPR000182">
    <property type="entry name" value="GNAT_dom"/>
</dbReference>
<protein>
    <submittedName>
        <fullName evidence="4">GNAT family N-acetyltransferase</fullName>
        <ecNumber evidence="4">2.3.-.-</ecNumber>
    </submittedName>
</protein>
<dbReference type="InterPro" id="IPR016181">
    <property type="entry name" value="Acyl_CoA_acyltransferase"/>
</dbReference>